<comment type="caution">
    <text evidence="3">The sequence shown here is derived from an EMBL/GenBank/DDBJ whole genome shotgun (WGS) entry which is preliminary data.</text>
</comment>
<name>A0A9D5DL70_9CRYT</name>
<keyword evidence="1" id="KW-1133">Transmembrane helix</keyword>
<evidence type="ECO:0000256" key="1">
    <source>
        <dbReference type="SAM" id="Phobius"/>
    </source>
</evidence>
<sequence>MWGFLDNLRTRAGGFIDLTNGILCCAAFGGLLLIFRKYIPHPSEFFPISWLFLRFGIHKHENFNLLLDVLEGSEILEPGKYSVRVKCGRETDDSSTTTCLDETSKEIGIRKSLKCIWNEKCIIFVRQRESYLFIELISHGTFTSSIVGECRISIMDIIDAKFPKKVTYNIHKDRKIVAKLLLSFYRISENIIVQDTNPVLFQAIINLQADADLVGNRSIYADLDNMSEKEQLVFFSKALQGNLYYLENGNKDCFISELSKLQLIGDYLKGNNRLGGYSFLAMSVVIPDKTDRNQIYIKYHDLYGIHDLFFRIVEVDRDIWTEAIYEFIERLRSYLDHIKDDAVNTEKLSPHFESQHTWGLPSEKPLALDVDSEDCKTNPKNTDEVKGDKRLENEARLSMKNIRTYRANTADKFTKLYTEDDVGSESFNI</sequence>
<dbReference type="Proteomes" id="UP001067231">
    <property type="component" value="Unassembled WGS sequence"/>
</dbReference>
<reference evidence="3" key="1">
    <citation type="submission" date="2022-10" db="EMBL/GenBank/DDBJ databases">
        <title>Adaptive evolution leads to modifications in subtelomeric GC content in a zoonotic Cryptosporidium species.</title>
        <authorList>
            <person name="Li J."/>
            <person name="Feng Y."/>
            <person name="Xiao L."/>
        </authorList>
    </citation>
    <scope>NUCLEOTIDE SEQUENCE</scope>
    <source>
        <strain evidence="3">33844</strain>
    </source>
</reference>
<keyword evidence="1" id="KW-0812">Transmembrane</keyword>
<dbReference type="EMBL" id="JAPCXC010000004">
    <property type="protein sequence ID" value="KAJ1613035.1"/>
    <property type="molecule type" value="Genomic_DNA"/>
</dbReference>
<dbReference type="InterPro" id="IPR035892">
    <property type="entry name" value="C2_domain_sf"/>
</dbReference>
<dbReference type="OrthoDB" id="359169at2759"/>
<organism evidence="3">
    <name type="scientific">Cryptosporidium canis</name>
    <dbReference type="NCBI Taxonomy" id="195482"/>
    <lineage>
        <taxon>Eukaryota</taxon>
        <taxon>Sar</taxon>
        <taxon>Alveolata</taxon>
        <taxon>Apicomplexa</taxon>
        <taxon>Conoidasida</taxon>
        <taxon>Coccidia</taxon>
        <taxon>Eucoccidiorida</taxon>
        <taxon>Eimeriorina</taxon>
        <taxon>Cryptosporidiidae</taxon>
        <taxon>Cryptosporidium</taxon>
    </lineage>
</organism>
<accession>A0A9D5DL70</accession>
<gene>
    <name evidence="3" type="ORF">OJ253_291</name>
</gene>
<keyword evidence="1" id="KW-0472">Membrane</keyword>
<dbReference type="Gene3D" id="2.60.40.150">
    <property type="entry name" value="C2 domain"/>
    <property type="match status" value="1"/>
</dbReference>
<evidence type="ECO:0000259" key="2">
    <source>
        <dbReference type="Pfam" id="PF23634"/>
    </source>
</evidence>
<dbReference type="InterPro" id="IPR056293">
    <property type="entry name" value="PH_CERLI1"/>
</dbReference>
<dbReference type="SUPFAM" id="SSF49562">
    <property type="entry name" value="C2 domain (Calcium/lipid-binding domain, CaLB)"/>
    <property type="match status" value="1"/>
</dbReference>
<feature type="domain" description="CERLI1-like PH" evidence="2">
    <location>
        <begin position="266"/>
        <end position="337"/>
    </location>
</feature>
<protein>
    <submittedName>
        <fullName evidence="3">SnoRNA</fullName>
    </submittedName>
</protein>
<proteinExistence type="predicted"/>
<dbReference type="AlphaFoldDB" id="A0A9D5DL70"/>
<evidence type="ECO:0000313" key="3">
    <source>
        <dbReference type="EMBL" id="KAJ1613035.1"/>
    </source>
</evidence>
<feature type="transmembrane region" description="Helical" evidence="1">
    <location>
        <begin position="12"/>
        <end position="35"/>
    </location>
</feature>
<dbReference type="Pfam" id="PF23634">
    <property type="entry name" value="PH_CERLI1"/>
    <property type="match status" value="1"/>
</dbReference>